<sequence length="296" mass="31760">MEPLEGKGSAFAAALRAAIAARGITLARLQSQLVADGNPVSVATLSYWRSGDRQPEGALSLGVVEGLEDRLGLARGHLASQLGPSTRLGPVAPPRLPFEGEREQRELHETIEALQSAPQDSLRDLCTQMMVSVGEGGAVERVVTRSLIQSTKGTISELPLIDMSPVEADVVPIISDVIGGRIDREYLHPGGLLSGAVIVLDEPISTGETAMIEYAETFPPGCPPRQSVWHATSRAAREVVIWVRFALDHAPRWCEEYVESEAGETVVPRTVRAGSVHAFRHGFGPGILGIRWGDAR</sequence>
<dbReference type="OrthoDB" id="3690688at2"/>
<reference evidence="1 2" key="1">
    <citation type="submission" date="2015-02" db="EMBL/GenBank/DDBJ databases">
        <title>Draft genome sequences of ten Microbacterium spp. with emphasis on heavy metal contaminated environments.</title>
        <authorList>
            <person name="Corretto E."/>
        </authorList>
    </citation>
    <scope>NUCLEOTIDE SEQUENCE [LARGE SCALE GENOMIC DNA]</scope>
    <source>
        <strain evidence="1 2">BEL4b</strain>
    </source>
</reference>
<proteinExistence type="predicted"/>
<name>A0A0F0LAH5_9MICO</name>
<comment type="caution">
    <text evidence="1">The sequence shown here is derived from an EMBL/GenBank/DDBJ whole genome shotgun (WGS) entry which is preliminary data.</text>
</comment>
<dbReference type="EMBL" id="JYIW01000024">
    <property type="protein sequence ID" value="KJL29280.1"/>
    <property type="molecule type" value="Genomic_DNA"/>
</dbReference>
<gene>
    <name evidence="1" type="ORF">RS83_01909</name>
</gene>
<dbReference type="AlphaFoldDB" id="A0A0F0LAH5"/>
<accession>A0A0F0LAH5</accession>
<evidence type="ECO:0000313" key="2">
    <source>
        <dbReference type="Proteomes" id="UP000033640"/>
    </source>
</evidence>
<dbReference type="Proteomes" id="UP000033640">
    <property type="component" value="Unassembled WGS sequence"/>
</dbReference>
<evidence type="ECO:0000313" key="1">
    <source>
        <dbReference type="EMBL" id="KJL29280.1"/>
    </source>
</evidence>
<organism evidence="1 2">
    <name type="scientific">Microbacterium oxydans</name>
    <dbReference type="NCBI Taxonomy" id="82380"/>
    <lineage>
        <taxon>Bacteria</taxon>
        <taxon>Bacillati</taxon>
        <taxon>Actinomycetota</taxon>
        <taxon>Actinomycetes</taxon>
        <taxon>Micrococcales</taxon>
        <taxon>Microbacteriaceae</taxon>
        <taxon>Microbacterium</taxon>
    </lineage>
</organism>
<protein>
    <submittedName>
        <fullName evidence="1">Uncharacterized protein</fullName>
    </submittedName>
</protein>
<dbReference type="RefSeq" id="WP_045279254.1">
    <property type="nucleotide sequence ID" value="NZ_CAKKLT010000023.1"/>
</dbReference>
<dbReference type="PATRIC" id="fig|82380.11.peg.1943"/>